<evidence type="ECO:0000256" key="2">
    <source>
        <dbReference type="ARBA" id="ARBA00005049"/>
    </source>
</evidence>
<evidence type="ECO:0000256" key="5">
    <source>
        <dbReference type="ARBA" id="ARBA00015486"/>
    </source>
</evidence>
<sequence length="351" mass="36708">MLFEETIAKIGELDKEAQARARRRQDALIKPMGSLGMLEDVAIKIAGITGETMPWLEKKAVITMAGDHGIAREGVSAASQEVTPQMVRGFLNGGAAINVLTRHAGARVVCVDMGMAKVVDDPRLVVRRIGPGTNNIAEGPAMTREQARAAVEAGIEIATEEIRGGTQLLATGDMGIGNTTPSTAILAAFTGFPVPLLTGKGTGLNPEGVQRKAQLIEKALAVNTPDPRDGLDVLAKVGGFEIGGLAGVILGAAASRVPVVIDGFISGAAAMIARSLAPRAVDYMIASHLSEEPGHRIMLTWLGVEPMLHMRMRLGEGTGAALAFTIIDAALKIVREMATFEEAGVSDEGLH</sequence>
<dbReference type="UniPathway" id="UPA00061">
    <property type="reaction ID" value="UER00516"/>
</dbReference>
<dbReference type="FunFam" id="3.40.50.10210:FF:000001">
    <property type="entry name" value="Nicotinate-nucleotide--dimethylbenzimidazole phosphoribosyltransferase"/>
    <property type="match status" value="1"/>
</dbReference>
<feature type="active site" description="Proton acceptor" evidence="11">
    <location>
        <position position="316"/>
    </location>
</feature>
<evidence type="ECO:0000256" key="1">
    <source>
        <dbReference type="ARBA" id="ARBA00002197"/>
    </source>
</evidence>
<organism evidence="12 13">
    <name type="scientific">Thermacetogenium phaeum (strain ATCC BAA-254 / DSM 26808 / PB)</name>
    <dbReference type="NCBI Taxonomy" id="1089553"/>
    <lineage>
        <taxon>Bacteria</taxon>
        <taxon>Bacillati</taxon>
        <taxon>Bacillota</taxon>
        <taxon>Clostridia</taxon>
        <taxon>Thermoanaerobacterales</taxon>
        <taxon>Thermoanaerobacteraceae</taxon>
        <taxon>Thermacetogenium</taxon>
    </lineage>
</organism>
<dbReference type="Proteomes" id="UP000000467">
    <property type="component" value="Chromosome"/>
</dbReference>
<keyword evidence="7 11" id="KW-0328">Glycosyltransferase</keyword>
<protein>
    <recommendedName>
        <fullName evidence="5 11">Nicotinate-nucleotide--dimethylbenzimidazole phosphoribosyltransferase</fullName>
        <shortName evidence="11">NN:DBI PRT</shortName>
        <ecNumber evidence="4 11">2.4.2.21</ecNumber>
    </recommendedName>
    <alternativeName>
        <fullName evidence="9 11">N(1)-alpha-phosphoribosyltransferase</fullName>
    </alternativeName>
</protein>
<dbReference type="InterPro" id="IPR003200">
    <property type="entry name" value="Nict_dMeBzImd_PRibTrfase"/>
</dbReference>
<dbReference type="HAMAP" id="MF_00230">
    <property type="entry name" value="CobT"/>
    <property type="match status" value="1"/>
</dbReference>
<comment type="similarity">
    <text evidence="3 11">Belongs to the CobT family.</text>
</comment>
<evidence type="ECO:0000256" key="7">
    <source>
        <dbReference type="ARBA" id="ARBA00022676"/>
    </source>
</evidence>
<dbReference type="CDD" id="cd02439">
    <property type="entry name" value="DMB-PRT_CobT"/>
    <property type="match status" value="1"/>
</dbReference>
<accession>K4LTU6</accession>
<dbReference type="STRING" id="1089553.Tph_c12430"/>
<comment type="function">
    <text evidence="1 11">Catalyzes the synthesis of alpha-ribazole-5'-phosphate from nicotinate mononucleotide (NAMN) and 5,6-dimethylbenzimidazole (DMB).</text>
</comment>
<dbReference type="AlphaFoldDB" id="K4LTU6"/>
<reference evidence="12 13" key="1">
    <citation type="journal article" date="2012" name="BMC Genomics">
        <title>Genome-guided analysis of physiological and morphological traits of the fermentative acetate oxidizer Thermacetogenium phaeum.</title>
        <authorList>
            <person name="Oehler D."/>
            <person name="Poehlein A."/>
            <person name="Leimbach A."/>
            <person name="Muller N."/>
            <person name="Daniel R."/>
            <person name="Gottschalk G."/>
            <person name="Schink B."/>
        </authorList>
    </citation>
    <scope>NUCLEOTIDE SEQUENCE [LARGE SCALE GENOMIC DNA]</scope>
    <source>
        <strain evidence="13">ATCC BAA-254 / DSM 26808 / PB</strain>
    </source>
</reference>
<dbReference type="OrthoDB" id="9781491at2"/>
<dbReference type="HOGENOM" id="CLU_002982_0_0_9"/>
<dbReference type="NCBIfam" id="NF000996">
    <property type="entry name" value="PRK00105.1"/>
    <property type="match status" value="1"/>
</dbReference>
<gene>
    <name evidence="12" type="primary">cobT2</name>
    <name evidence="11" type="synonym">cobT</name>
    <name evidence="12" type="ordered locus">Tph_c12430</name>
</gene>
<evidence type="ECO:0000256" key="8">
    <source>
        <dbReference type="ARBA" id="ARBA00022679"/>
    </source>
</evidence>
<evidence type="ECO:0000256" key="11">
    <source>
        <dbReference type="HAMAP-Rule" id="MF_00230"/>
    </source>
</evidence>
<dbReference type="RefSeq" id="WP_015050345.1">
    <property type="nucleotide sequence ID" value="NC_018870.1"/>
</dbReference>
<dbReference type="SUPFAM" id="SSF52733">
    <property type="entry name" value="Nicotinate mononucleotide:5,6-dimethylbenzimidazole phosphoribosyltransferase (CobT)"/>
    <property type="match status" value="1"/>
</dbReference>
<dbReference type="PANTHER" id="PTHR43463:SF1">
    <property type="entry name" value="NICOTINATE-NUCLEOTIDE--DIMETHYLBENZIMIDAZOLE PHOSPHORIBOSYLTRANSFERASE"/>
    <property type="match status" value="1"/>
</dbReference>
<dbReference type="Pfam" id="PF02277">
    <property type="entry name" value="DBI_PRT"/>
    <property type="match status" value="1"/>
</dbReference>
<dbReference type="EMBL" id="CP003732">
    <property type="protein sequence ID" value="AFV11464.1"/>
    <property type="molecule type" value="Genomic_DNA"/>
</dbReference>
<dbReference type="InterPro" id="IPR017846">
    <property type="entry name" value="Nict_dMeBzImd_PRibTrfase_bact"/>
</dbReference>
<dbReference type="NCBIfam" id="TIGR03160">
    <property type="entry name" value="cobT_DBIPRT"/>
    <property type="match status" value="1"/>
</dbReference>
<evidence type="ECO:0000313" key="12">
    <source>
        <dbReference type="EMBL" id="AFV11464.1"/>
    </source>
</evidence>
<dbReference type="Gene3D" id="1.10.1610.10">
    <property type="match status" value="1"/>
</dbReference>
<comment type="catalytic activity">
    <reaction evidence="10 11">
        <text>5,6-dimethylbenzimidazole + nicotinate beta-D-ribonucleotide = alpha-ribazole 5'-phosphate + nicotinate + H(+)</text>
        <dbReference type="Rhea" id="RHEA:11196"/>
        <dbReference type="ChEBI" id="CHEBI:15378"/>
        <dbReference type="ChEBI" id="CHEBI:15890"/>
        <dbReference type="ChEBI" id="CHEBI:32544"/>
        <dbReference type="ChEBI" id="CHEBI:57502"/>
        <dbReference type="ChEBI" id="CHEBI:57918"/>
        <dbReference type="EC" id="2.4.2.21"/>
    </reaction>
</comment>
<keyword evidence="6 11" id="KW-0169">Cobalamin biosynthesis</keyword>
<evidence type="ECO:0000256" key="9">
    <source>
        <dbReference type="ARBA" id="ARBA00030686"/>
    </source>
</evidence>
<dbReference type="GO" id="GO:0008939">
    <property type="term" value="F:nicotinate-nucleotide-dimethylbenzimidazole phosphoribosyltransferase activity"/>
    <property type="evidence" value="ECO:0007669"/>
    <property type="project" value="UniProtKB-UniRule"/>
</dbReference>
<dbReference type="InterPro" id="IPR023195">
    <property type="entry name" value="Nict_dMeBzImd_PRibTrfase_N"/>
</dbReference>
<dbReference type="Gene3D" id="3.40.50.10210">
    <property type="match status" value="1"/>
</dbReference>
<keyword evidence="8 11" id="KW-0808">Transferase</keyword>
<name>K4LTU6_THEPS</name>
<dbReference type="EC" id="2.4.2.21" evidence="4 11"/>
<comment type="pathway">
    <text evidence="2 11">Nucleoside biosynthesis; alpha-ribazole biosynthesis; alpha-ribazole from 5,6-dimethylbenzimidazole: step 1/2.</text>
</comment>
<evidence type="ECO:0000256" key="10">
    <source>
        <dbReference type="ARBA" id="ARBA00047340"/>
    </source>
</evidence>
<evidence type="ECO:0000256" key="4">
    <source>
        <dbReference type="ARBA" id="ARBA00011991"/>
    </source>
</evidence>
<proteinExistence type="inferred from homology"/>
<dbReference type="PANTHER" id="PTHR43463">
    <property type="entry name" value="NICOTINATE-NUCLEOTIDE--DIMETHYLBENZIMIDAZOLE PHOSPHORIBOSYLTRANSFERASE"/>
    <property type="match status" value="1"/>
</dbReference>
<dbReference type="GO" id="GO:0009236">
    <property type="term" value="P:cobalamin biosynthetic process"/>
    <property type="evidence" value="ECO:0007669"/>
    <property type="project" value="UniProtKB-UniRule"/>
</dbReference>
<dbReference type="KEGG" id="tpz:Tph_c12430"/>
<keyword evidence="13" id="KW-1185">Reference proteome</keyword>
<dbReference type="eggNOG" id="COG2038">
    <property type="taxonomic scope" value="Bacteria"/>
</dbReference>
<dbReference type="InterPro" id="IPR036087">
    <property type="entry name" value="Nict_dMeBzImd_PRibTrfase_sf"/>
</dbReference>
<evidence type="ECO:0000313" key="13">
    <source>
        <dbReference type="Proteomes" id="UP000000467"/>
    </source>
</evidence>
<evidence type="ECO:0000256" key="6">
    <source>
        <dbReference type="ARBA" id="ARBA00022573"/>
    </source>
</evidence>
<evidence type="ECO:0000256" key="3">
    <source>
        <dbReference type="ARBA" id="ARBA00007110"/>
    </source>
</evidence>